<dbReference type="RefSeq" id="WP_128444569.1">
    <property type="nucleotide sequence ID" value="NZ_SBIP01000004.1"/>
</dbReference>
<feature type="domain" description="SPOR" evidence="2">
    <location>
        <begin position="908"/>
        <end position="991"/>
    </location>
</feature>
<dbReference type="InterPro" id="IPR007730">
    <property type="entry name" value="SPOR-like_dom"/>
</dbReference>
<dbReference type="InterPro" id="IPR036680">
    <property type="entry name" value="SPOR-like_sf"/>
</dbReference>
<reference evidence="3 4" key="1">
    <citation type="submission" date="2019-01" db="EMBL/GenBank/DDBJ databases">
        <title>The draft genome of Rhizobium sp. 24NR.</title>
        <authorList>
            <person name="Liu L."/>
            <person name="Liang L."/>
            <person name="Shi S."/>
            <person name="Xu L."/>
            <person name="Wang X."/>
            <person name="Li L."/>
            <person name="Zhang X."/>
        </authorList>
    </citation>
    <scope>NUCLEOTIDE SEQUENCE [LARGE SCALE GENOMIC DNA]</scope>
    <source>
        <strain evidence="3 4">24NR</strain>
    </source>
</reference>
<name>A0A3S3VJ54_9HYPH</name>
<comment type="caution">
    <text evidence="3">The sequence shown here is derived from an EMBL/GenBank/DDBJ whole genome shotgun (WGS) entry which is preliminary data.</text>
</comment>
<dbReference type="EMBL" id="SBIP01000004">
    <property type="protein sequence ID" value="RWX75684.1"/>
    <property type="molecule type" value="Genomic_DNA"/>
</dbReference>
<accession>A0A3S3VJ54</accession>
<protein>
    <submittedName>
        <fullName evidence="3">SPOR domain-containing protein</fullName>
    </submittedName>
</protein>
<evidence type="ECO:0000313" key="4">
    <source>
        <dbReference type="Proteomes" id="UP000287687"/>
    </source>
</evidence>
<evidence type="ECO:0000256" key="1">
    <source>
        <dbReference type="SAM" id="MobiDB-lite"/>
    </source>
</evidence>
<proteinExistence type="predicted"/>
<gene>
    <name evidence="3" type="ORF">EPK99_18510</name>
</gene>
<dbReference type="PROSITE" id="PS51724">
    <property type="entry name" value="SPOR"/>
    <property type="match status" value="1"/>
</dbReference>
<organism evidence="3 4">
    <name type="scientific">Neorhizobium lilium</name>
    <dbReference type="NCBI Taxonomy" id="2503024"/>
    <lineage>
        <taxon>Bacteria</taxon>
        <taxon>Pseudomonadati</taxon>
        <taxon>Pseudomonadota</taxon>
        <taxon>Alphaproteobacteria</taxon>
        <taxon>Hyphomicrobiales</taxon>
        <taxon>Rhizobiaceae</taxon>
        <taxon>Rhizobium/Agrobacterium group</taxon>
        <taxon>Neorhizobium</taxon>
    </lineage>
</organism>
<dbReference type="SUPFAM" id="SSF110997">
    <property type="entry name" value="Sporulation related repeat"/>
    <property type="match status" value="1"/>
</dbReference>
<dbReference type="OrthoDB" id="7338235at2"/>
<sequence>MAENNLARNRNDIPDIFADDDPLAELARIVGYDERLVPTPQSPVPAALTAPRREPAFNLEDELLREFERYDSPRLDPANDLVLSEQPDDQPQPDPGLDAAASSELREHELVPTGITGTPDPFADQDWHGHAEPAHVFDLTTKPAAAAEPFHAQEPRVEPGFDVGQDDDAAFDRPVEAEFEPAAAEFAPAPAEARAEPSFVEEPYAFDLADELESSISPESAPIVAPKPEPKRGGAYVPGFRMPLANFNTNTRTGAVVAPETAAQAPSIAPEMPAWDFVPPAPTGASEPWSAAQASSVMPMQDVVPAPVTVVPPVSAEIPVSKSSPESGSAKFSALDDLIYDVARFPVTEPVKQAQSEPELSVQPVVPVAPALQADPIQDASAQMPQASEEPTFDPFTDDEFELALDDLELDLADVVVAENSRLAAEPVRAAAPVEAPPVAVQRPVVPQPTFIQPVTVQPVATPVPVPEPVVVAQPVFEETYDSLEPESDLPFDPALISESEERPEAIADLDVPALPAEEPEHEPAYRPDYDIDIDAELATLLVAATPAAAVEPARSAAAPATESKSQEPRSVYADLDEFERALEEDFRRSLATPLPASERYAEVNSGYSEELAEPQSRGSSRSWVLPLAFVGVLAVAGGGAYALLGNGVPGIVSGEPVVIAADKEPIKIAPDNPGGKTVPNQDKAVYDRVAGAPPETPKQQTLISSNEEPVDVVQKTLMPDNLPLEGEEEVEPTDVGQTEDARLLPQQDQQAAPGSQQDPVTVTPRKVKTMIVRPDGKLVEQEVTTPAPALAAQKIPSAASKSVELAALPTHEQVPVSATPGSQPKPSGIVPVSAPIDAAKSAQPTPAAAEQTSVQPAVAAPAARAPVPATRPSQQPVNVVAAVTDQGNVRPAQAPAASPSAGTQVASLGDGGYVIQIASLPSQADAQKSYQNLSSKFGTVIGGRGVDIKAAEVAGKGTFYRVRIPAGSKTDAVALCERYRSAGGTCLVAK</sequence>
<dbReference type="GO" id="GO:0042834">
    <property type="term" value="F:peptidoglycan binding"/>
    <property type="evidence" value="ECO:0007669"/>
    <property type="project" value="InterPro"/>
</dbReference>
<evidence type="ECO:0000313" key="3">
    <source>
        <dbReference type="EMBL" id="RWX75684.1"/>
    </source>
</evidence>
<evidence type="ECO:0000259" key="2">
    <source>
        <dbReference type="PROSITE" id="PS51724"/>
    </source>
</evidence>
<dbReference type="AlphaFoldDB" id="A0A3S3VJ54"/>
<keyword evidence="4" id="KW-1185">Reference proteome</keyword>
<dbReference type="Proteomes" id="UP000287687">
    <property type="component" value="Unassembled WGS sequence"/>
</dbReference>
<dbReference type="Pfam" id="PF05036">
    <property type="entry name" value="SPOR"/>
    <property type="match status" value="1"/>
</dbReference>
<dbReference type="Gene3D" id="3.30.70.1070">
    <property type="entry name" value="Sporulation related repeat"/>
    <property type="match status" value="1"/>
</dbReference>
<feature type="region of interest" description="Disordered" evidence="1">
    <location>
        <begin position="37"/>
        <end position="106"/>
    </location>
</feature>
<feature type="compositionally biased region" description="Basic and acidic residues" evidence="1">
    <location>
        <begin position="62"/>
        <end position="74"/>
    </location>
</feature>